<evidence type="ECO:0000256" key="4">
    <source>
        <dbReference type="ARBA" id="ARBA00022679"/>
    </source>
</evidence>
<dbReference type="EMBL" id="JH651379">
    <property type="protein sequence ID" value="EIJ40346.1"/>
    <property type="molecule type" value="Genomic_DNA"/>
</dbReference>
<dbReference type="Pfam" id="PF07568">
    <property type="entry name" value="HisKA_2"/>
    <property type="match status" value="1"/>
</dbReference>
<feature type="signal peptide" evidence="10">
    <location>
        <begin position="1"/>
        <end position="25"/>
    </location>
</feature>
<dbReference type="SUPFAM" id="SSF48452">
    <property type="entry name" value="TPR-like"/>
    <property type="match status" value="1"/>
</dbReference>
<sequence>MGLKFKNSVFSLLLLLLLSGFFSFGQNNSTSQEDPLNNFIKINSVQERFDYFFKETDHYRESSAYKWIDSVNEAIDVAEKNSDSTAVFKYKTMLMKLYYDIGNYDRSALIGELLYTEEKKLDKHIKVEILKTLDVVYRELQIYDKQLETRRALKGLGENIVLYDVYAELGLYRQAMMEYIIANQSKLESSGNKLYEAEYYNVLGSYLLKDGSIYTAYKNIQTARDRINKFLIVNRNLSVKEFNEAIYLKGKIDSNLGKCKMFQNKFEEAIPYLEAGISSSKIHDKGKYSKTIVNLWEALAECYLEIGNLEIAHKYLDSIVLDQKIVKSNIVNYNRLRANFYLKDSNPDSASLFFKEYVKLKDSLDYSSRKKQLLSLLVQFDLNNQKETIEKQRLNLEKNKTEILEREKTIYLSVSALILCFISVLGLIIAYARSIKNKRLIENQKKIIENSLIEKDSLLKEIHHRVKNNLQVVSSLLSIQTKNTKSKAAINALEEGKSRVKAMALIHQKLYQNEDLSVIKMQEYIESLAASIQSVYKKNGYKINLHINAVQTELDVDRAIPIGLILNELISNSFKYAFQNDKNGNIYINLLKENSQIHFEYKDDGMGLPENFDVKASGSMGMNLISRLTNQLRSSLNIDTEGVGVRFWFNFN</sequence>
<feature type="transmembrane region" description="Helical" evidence="9">
    <location>
        <begin position="410"/>
        <end position="432"/>
    </location>
</feature>
<dbReference type="SUPFAM" id="SSF55874">
    <property type="entry name" value="ATPase domain of HSP90 chaperone/DNA topoisomerase II/histidine kinase"/>
    <property type="match status" value="1"/>
</dbReference>
<gene>
    <name evidence="12" type="ORF">JoomaDRAFT_3404</name>
</gene>
<dbReference type="EC" id="2.7.13.3" evidence="2"/>
<dbReference type="PROSITE" id="PS50109">
    <property type="entry name" value="HIS_KIN"/>
    <property type="match status" value="1"/>
</dbReference>
<dbReference type="Proteomes" id="UP000004690">
    <property type="component" value="Unassembled WGS sequence"/>
</dbReference>
<dbReference type="InterPro" id="IPR036890">
    <property type="entry name" value="HATPase_C_sf"/>
</dbReference>
<evidence type="ECO:0000256" key="7">
    <source>
        <dbReference type="ARBA" id="ARBA00022840"/>
    </source>
</evidence>
<dbReference type="Gene3D" id="3.30.565.10">
    <property type="entry name" value="Histidine kinase-like ATPase, C-terminal domain"/>
    <property type="match status" value="1"/>
</dbReference>
<dbReference type="eggNOG" id="COG3920">
    <property type="taxonomic scope" value="Bacteria"/>
</dbReference>
<dbReference type="InterPro" id="IPR005467">
    <property type="entry name" value="His_kinase_dom"/>
</dbReference>
<dbReference type="STRING" id="926559.JoomaDRAFT_3404"/>
<dbReference type="InterPro" id="IPR011990">
    <property type="entry name" value="TPR-like_helical_dom_sf"/>
</dbReference>
<dbReference type="RefSeq" id="WP_008614590.1">
    <property type="nucleotide sequence ID" value="NZ_JH651379.1"/>
</dbReference>
<keyword evidence="10" id="KW-0732">Signal</keyword>
<keyword evidence="13" id="KW-1185">Reference proteome</keyword>
<name>I3C9Q3_9FLAO</name>
<dbReference type="GO" id="GO:0004673">
    <property type="term" value="F:protein histidine kinase activity"/>
    <property type="evidence" value="ECO:0007669"/>
    <property type="project" value="UniProtKB-EC"/>
</dbReference>
<keyword evidence="7" id="KW-0067">ATP-binding</keyword>
<evidence type="ECO:0000313" key="12">
    <source>
        <dbReference type="EMBL" id="EIJ40346.1"/>
    </source>
</evidence>
<feature type="chain" id="PRO_5003668642" description="histidine kinase" evidence="10">
    <location>
        <begin position="26"/>
        <end position="652"/>
    </location>
</feature>
<dbReference type="AlphaFoldDB" id="I3C9Q3"/>
<feature type="coiled-coil region" evidence="8">
    <location>
        <begin position="379"/>
        <end position="406"/>
    </location>
</feature>
<evidence type="ECO:0000259" key="11">
    <source>
        <dbReference type="PROSITE" id="PS50109"/>
    </source>
</evidence>
<keyword evidence="5" id="KW-0547">Nucleotide-binding</keyword>
<dbReference type="PANTHER" id="PTHR41523">
    <property type="entry name" value="TWO-COMPONENT SYSTEM SENSOR PROTEIN"/>
    <property type="match status" value="1"/>
</dbReference>
<evidence type="ECO:0000256" key="9">
    <source>
        <dbReference type="SAM" id="Phobius"/>
    </source>
</evidence>
<evidence type="ECO:0000256" key="2">
    <source>
        <dbReference type="ARBA" id="ARBA00012438"/>
    </source>
</evidence>
<proteinExistence type="predicted"/>
<evidence type="ECO:0000256" key="1">
    <source>
        <dbReference type="ARBA" id="ARBA00000085"/>
    </source>
</evidence>
<dbReference type="Gene3D" id="1.25.40.10">
    <property type="entry name" value="Tetratricopeptide repeat domain"/>
    <property type="match status" value="1"/>
</dbReference>
<organism evidence="12 13">
    <name type="scientific">Galbibacter orientalis DSM 19592</name>
    <dbReference type="NCBI Taxonomy" id="926559"/>
    <lineage>
        <taxon>Bacteria</taxon>
        <taxon>Pseudomonadati</taxon>
        <taxon>Bacteroidota</taxon>
        <taxon>Flavobacteriia</taxon>
        <taxon>Flavobacteriales</taxon>
        <taxon>Flavobacteriaceae</taxon>
        <taxon>Galbibacter</taxon>
    </lineage>
</organism>
<evidence type="ECO:0000256" key="10">
    <source>
        <dbReference type="SAM" id="SignalP"/>
    </source>
</evidence>
<dbReference type="HOGENOM" id="CLU_022307_1_0_10"/>
<keyword evidence="9" id="KW-1133">Transmembrane helix</keyword>
<dbReference type="PANTHER" id="PTHR41523:SF8">
    <property type="entry name" value="ETHYLENE RESPONSE SENSOR PROTEIN"/>
    <property type="match status" value="1"/>
</dbReference>
<reference evidence="12 13" key="1">
    <citation type="submission" date="2012-02" db="EMBL/GenBank/DDBJ databases">
        <title>Improved High-Quality Draft genome of Joostella marina DSM 19592.</title>
        <authorList>
            <consortium name="US DOE Joint Genome Institute (JGI-PGF)"/>
            <person name="Lucas S."/>
            <person name="Copeland A."/>
            <person name="Lapidus A."/>
            <person name="Bruce D."/>
            <person name="Goodwin L."/>
            <person name="Pitluck S."/>
            <person name="Peters L."/>
            <person name="Chertkov O."/>
            <person name="Ovchinnikova G."/>
            <person name="Kyrpides N."/>
            <person name="Mavromatis K."/>
            <person name="Detter J.C."/>
            <person name="Han C."/>
            <person name="Land M."/>
            <person name="Hauser L."/>
            <person name="Markowitz V."/>
            <person name="Cheng J.-F."/>
            <person name="Hugenholtz P."/>
            <person name="Woyke T."/>
            <person name="Wu D."/>
            <person name="Tindall B."/>
            <person name="Brambilla E."/>
            <person name="Klenk H.-P."/>
            <person name="Eisen J.A."/>
        </authorList>
    </citation>
    <scope>NUCLEOTIDE SEQUENCE [LARGE SCALE GENOMIC DNA]</scope>
    <source>
        <strain evidence="12 13">DSM 19592</strain>
    </source>
</reference>
<evidence type="ECO:0000256" key="5">
    <source>
        <dbReference type="ARBA" id="ARBA00022741"/>
    </source>
</evidence>
<dbReference type="GO" id="GO:0005524">
    <property type="term" value="F:ATP binding"/>
    <property type="evidence" value="ECO:0007669"/>
    <property type="project" value="UniProtKB-KW"/>
</dbReference>
<keyword evidence="4" id="KW-0808">Transferase</keyword>
<comment type="catalytic activity">
    <reaction evidence="1">
        <text>ATP + protein L-histidine = ADP + protein N-phospho-L-histidine.</text>
        <dbReference type="EC" id="2.7.13.3"/>
    </reaction>
</comment>
<dbReference type="InterPro" id="IPR011495">
    <property type="entry name" value="Sig_transdc_His_kin_sub2_dim/P"/>
</dbReference>
<evidence type="ECO:0000313" key="13">
    <source>
        <dbReference type="Proteomes" id="UP000004690"/>
    </source>
</evidence>
<evidence type="ECO:0000256" key="3">
    <source>
        <dbReference type="ARBA" id="ARBA00022553"/>
    </source>
</evidence>
<keyword evidence="6 12" id="KW-0418">Kinase</keyword>
<dbReference type="Gene3D" id="3.30.450.20">
    <property type="entry name" value="PAS domain"/>
    <property type="match status" value="1"/>
</dbReference>
<keyword evidence="8" id="KW-0175">Coiled coil</keyword>
<protein>
    <recommendedName>
        <fullName evidence="2">histidine kinase</fullName>
        <ecNumber evidence="2">2.7.13.3</ecNumber>
    </recommendedName>
</protein>
<accession>I3C9Q3</accession>
<feature type="domain" description="Histidine kinase" evidence="11">
    <location>
        <begin position="461"/>
        <end position="652"/>
    </location>
</feature>
<keyword evidence="3" id="KW-0597">Phosphoprotein</keyword>
<keyword evidence="9" id="KW-0472">Membrane</keyword>
<evidence type="ECO:0000256" key="6">
    <source>
        <dbReference type="ARBA" id="ARBA00022777"/>
    </source>
</evidence>
<evidence type="ECO:0000256" key="8">
    <source>
        <dbReference type="SAM" id="Coils"/>
    </source>
</evidence>
<keyword evidence="9" id="KW-0812">Transmembrane</keyword>